<organism evidence="1 2">
    <name type="scientific">Boeremia exigua</name>
    <dbReference type="NCBI Taxonomy" id="749465"/>
    <lineage>
        <taxon>Eukaryota</taxon>
        <taxon>Fungi</taxon>
        <taxon>Dikarya</taxon>
        <taxon>Ascomycota</taxon>
        <taxon>Pezizomycotina</taxon>
        <taxon>Dothideomycetes</taxon>
        <taxon>Pleosporomycetidae</taxon>
        <taxon>Pleosporales</taxon>
        <taxon>Pleosporineae</taxon>
        <taxon>Didymellaceae</taxon>
        <taxon>Boeremia</taxon>
    </lineage>
</organism>
<evidence type="ECO:0000313" key="2">
    <source>
        <dbReference type="Proteomes" id="UP001153331"/>
    </source>
</evidence>
<sequence length="174" mass="19274">MEDAVKAGEVPIGTPPPGAYGITSVRRNTTFMKTCLFEEWAAKHAGKISFVHVYPGLVDGEGFYAESQPKWFRWLWPVVKMLLAWYMTSPETCGEVMVFLATERYPAAGMGVEGQEVAVSSRGERGGGAYAVGQRGDEGKGVSWAKVRREDTGRVVWQHTMGELERVEKLNWGV</sequence>
<evidence type="ECO:0000313" key="1">
    <source>
        <dbReference type="EMBL" id="KAJ8113341.1"/>
    </source>
</evidence>
<name>A0ACC2IDT7_9PLEO</name>
<keyword evidence="2" id="KW-1185">Reference proteome</keyword>
<comment type="caution">
    <text evidence="1">The sequence shown here is derived from an EMBL/GenBank/DDBJ whole genome shotgun (WGS) entry which is preliminary data.</text>
</comment>
<reference evidence="1" key="1">
    <citation type="submission" date="2022-11" db="EMBL/GenBank/DDBJ databases">
        <title>Genome Sequence of Boeremia exigua.</title>
        <authorList>
            <person name="Buettner E."/>
        </authorList>
    </citation>
    <scope>NUCLEOTIDE SEQUENCE</scope>
    <source>
        <strain evidence="1">CU02</strain>
    </source>
</reference>
<dbReference type="Proteomes" id="UP001153331">
    <property type="component" value="Unassembled WGS sequence"/>
</dbReference>
<accession>A0ACC2IDT7</accession>
<protein>
    <submittedName>
        <fullName evidence="1">Uncharacterized protein</fullName>
    </submittedName>
</protein>
<proteinExistence type="predicted"/>
<gene>
    <name evidence="1" type="ORF">OPT61_g4505</name>
</gene>
<dbReference type="EMBL" id="JAPHNI010000260">
    <property type="protein sequence ID" value="KAJ8113341.1"/>
    <property type="molecule type" value="Genomic_DNA"/>
</dbReference>